<evidence type="ECO:0008006" key="6">
    <source>
        <dbReference type="Google" id="ProtNLM"/>
    </source>
</evidence>
<feature type="transmembrane region" description="Helical" evidence="3">
    <location>
        <begin position="254"/>
        <end position="278"/>
    </location>
</feature>
<keyword evidence="3" id="KW-1133">Transmembrane helix</keyword>
<reference evidence="4" key="2">
    <citation type="submission" date="2020-09" db="EMBL/GenBank/DDBJ databases">
        <authorList>
            <person name="Sun Q."/>
            <person name="Zhou Y."/>
        </authorList>
    </citation>
    <scope>NUCLEOTIDE SEQUENCE</scope>
    <source>
        <strain evidence="4">CGMCC 1.12777</strain>
    </source>
</reference>
<keyword evidence="5" id="KW-1185">Reference proteome</keyword>
<sequence>MFRTLSRAQLTKVVMKLGERSKTDAAILYIEGIANPKIVKEVIRRMEKIDTDDVSETGIIEQWIEDSFLSPFPQIQHTERPDRCKAALLQGRVTILLDNTPFALIVPVTFGQLFHTPEDYYERWILTTLIRVLRYIAAFISVFLPGLYISLVSYQPGMIPTALTLSIASTRDGVPFPATIEALLMSITMELLREAGLRLPKPIGQTVGVVGGLVIGDAAVTAGVVSPIMVIVIALTAIATFSIPSYSMAISLRILRFAIIFAAALFGIYGLIMVYIMVNVHFVNLKSFGVPYSAPYGPLIPRDMKDIVLKVPTMFLRERPRMLQPQDKIRLNRRKKKGGQ</sequence>
<dbReference type="AlphaFoldDB" id="A0A8J2ZZR0"/>
<organism evidence="4 5">
    <name type="scientific">Pullulanibacillus pueri</name>
    <dbReference type="NCBI Taxonomy" id="1437324"/>
    <lineage>
        <taxon>Bacteria</taxon>
        <taxon>Bacillati</taxon>
        <taxon>Bacillota</taxon>
        <taxon>Bacilli</taxon>
        <taxon>Bacillales</taxon>
        <taxon>Sporolactobacillaceae</taxon>
        <taxon>Pullulanibacillus</taxon>
    </lineage>
</organism>
<reference evidence="4" key="1">
    <citation type="journal article" date="2014" name="Int. J. Syst. Evol. Microbiol.">
        <title>Complete genome sequence of Corynebacterium casei LMG S-19264T (=DSM 44701T), isolated from a smear-ripened cheese.</title>
        <authorList>
            <consortium name="US DOE Joint Genome Institute (JGI-PGF)"/>
            <person name="Walter F."/>
            <person name="Albersmeier A."/>
            <person name="Kalinowski J."/>
            <person name="Ruckert C."/>
        </authorList>
    </citation>
    <scope>NUCLEOTIDE SEQUENCE</scope>
    <source>
        <strain evidence="4">CGMCC 1.12777</strain>
    </source>
</reference>
<feature type="transmembrane region" description="Helical" evidence="3">
    <location>
        <begin position="228"/>
        <end position="247"/>
    </location>
</feature>
<dbReference type="InterPro" id="IPR050768">
    <property type="entry name" value="UPF0353/GerABKA_families"/>
</dbReference>
<dbReference type="GO" id="GO:0009847">
    <property type="term" value="P:spore germination"/>
    <property type="evidence" value="ECO:0007669"/>
    <property type="project" value="InterPro"/>
</dbReference>
<evidence type="ECO:0000313" key="4">
    <source>
        <dbReference type="EMBL" id="GGH88896.1"/>
    </source>
</evidence>
<dbReference type="InterPro" id="IPR004995">
    <property type="entry name" value="Spore_Ger"/>
</dbReference>
<gene>
    <name evidence="4" type="ORF">GCM10007096_42270</name>
</gene>
<dbReference type="GO" id="GO:0016020">
    <property type="term" value="C:membrane"/>
    <property type="evidence" value="ECO:0007669"/>
    <property type="project" value="InterPro"/>
</dbReference>
<keyword evidence="3" id="KW-0812">Transmembrane</keyword>
<evidence type="ECO:0000256" key="1">
    <source>
        <dbReference type="ARBA" id="ARBA00005278"/>
    </source>
</evidence>
<dbReference type="RefSeq" id="WP_275584404.1">
    <property type="nucleotide sequence ID" value="NZ_JAFBEU010000053.1"/>
</dbReference>
<dbReference type="PANTHER" id="PTHR22550">
    <property type="entry name" value="SPORE GERMINATION PROTEIN"/>
    <property type="match status" value="1"/>
</dbReference>
<feature type="transmembrane region" description="Helical" evidence="3">
    <location>
        <begin position="132"/>
        <end position="154"/>
    </location>
</feature>
<name>A0A8J2ZZR0_9BACL</name>
<dbReference type="EMBL" id="BMFV01000059">
    <property type="protein sequence ID" value="GGH88896.1"/>
    <property type="molecule type" value="Genomic_DNA"/>
</dbReference>
<evidence type="ECO:0000256" key="3">
    <source>
        <dbReference type="SAM" id="Phobius"/>
    </source>
</evidence>
<dbReference type="PANTHER" id="PTHR22550:SF5">
    <property type="entry name" value="LEUCINE ZIPPER PROTEIN 4"/>
    <property type="match status" value="1"/>
</dbReference>
<dbReference type="Pfam" id="PF03323">
    <property type="entry name" value="GerA"/>
    <property type="match status" value="1"/>
</dbReference>
<proteinExistence type="inferred from homology"/>
<comment type="similarity">
    <text evidence="1">Belongs to the GerABKA family.</text>
</comment>
<protein>
    <recommendedName>
        <fullName evidence="6">Spore germination protein</fullName>
    </recommendedName>
</protein>
<evidence type="ECO:0000313" key="5">
    <source>
        <dbReference type="Proteomes" id="UP000656813"/>
    </source>
</evidence>
<dbReference type="Proteomes" id="UP000656813">
    <property type="component" value="Unassembled WGS sequence"/>
</dbReference>
<comment type="caution">
    <text evidence="4">The sequence shown here is derived from an EMBL/GenBank/DDBJ whole genome shotgun (WGS) entry which is preliminary data.</text>
</comment>
<accession>A0A8J2ZZR0</accession>
<evidence type="ECO:0000256" key="2">
    <source>
        <dbReference type="ARBA" id="ARBA00023136"/>
    </source>
</evidence>
<keyword evidence="2 3" id="KW-0472">Membrane</keyword>